<dbReference type="SUPFAM" id="SSF53756">
    <property type="entry name" value="UDP-Glycosyltransferase/glycogen phosphorylase"/>
    <property type="match status" value="1"/>
</dbReference>
<dbReference type="HOGENOM" id="CLU_723131_0_0_10"/>
<proteinExistence type="predicted"/>
<dbReference type="RefSeq" id="WP_013763129.1">
    <property type="nucleotide sequence ID" value="NC_015510.1"/>
</dbReference>
<dbReference type="KEGG" id="hhy:Halhy_0657"/>
<keyword evidence="2" id="KW-1185">Reference proteome</keyword>
<dbReference type="EMBL" id="CP002691">
    <property type="protein sequence ID" value="AEE48565.1"/>
    <property type="molecule type" value="Genomic_DNA"/>
</dbReference>
<evidence type="ECO:0008006" key="3">
    <source>
        <dbReference type="Google" id="ProtNLM"/>
    </source>
</evidence>
<name>F4L1M1_HALH1</name>
<gene>
    <name evidence="1" type="ordered locus">Halhy_0657</name>
</gene>
<evidence type="ECO:0000313" key="1">
    <source>
        <dbReference type="EMBL" id="AEE48565.1"/>
    </source>
</evidence>
<reference key="2">
    <citation type="submission" date="2011-04" db="EMBL/GenBank/DDBJ databases">
        <title>Complete sequence of chromosome of Haliscomenobacter hydrossis DSM 1100.</title>
        <authorList>
            <consortium name="US DOE Joint Genome Institute (JGI-PGF)"/>
            <person name="Lucas S."/>
            <person name="Han J."/>
            <person name="Lapidus A."/>
            <person name="Bruce D."/>
            <person name="Goodwin L."/>
            <person name="Pitluck S."/>
            <person name="Peters L."/>
            <person name="Kyrpides N."/>
            <person name="Mavromatis K."/>
            <person name="Ivanova N."/>
            <person name="Ovchinnikova G."/>
            <person name="Pagani I."/>
            <person name="Daligault H."/>
            <person name="Detter J.C."/>
            <person name="Han C."/>
            <person name="Land M."/>
            <person name="Hauser L."/>
            <person name="Markowitz V."/>
            <person name="Cheng J.-F."/>
            <person name="Hugenholtz P."/>
            <person name="Woyke T."/>
            <person name="Wu D."/>
            <person name="Verbarg S."/>
            <person name="Frueling A."/>
            <person name="Brambilla E."/>
            <person name="Klenk H.-P."/>
            <person name="Eisen J.A."/>
        </authorList>
    </citation>
    <scope>NUCLEOTIDE SEQUENCE</scope>
    <source>
        <strain>DSM 1100</strain>
    </source>
</reference>
<dbReference type="STRING" id="760192.Halhy_0657"/>
<organism evidence="1 2">
    <name type="scientific">Haliscomenobacter hydrossis (strain ATCC 27775 / DSM 1100 / LMG 10767 / O)</name>
    <dbReference type="NCBI Taxonomy" id="760192"/>
    <lineage>
        <taxon>Bacteria</taxon>
        <taxon>Pseudomonadati</taxon>
        <taxon>Bacteroidota</taxon>
        <taxon>Saprospiria</taxon>
        <taxon>Saprospirales</taxon>
        <taxon>Haliscomenobacteraceae</taxon>
        <taxon>Haliscomenobacter</taxon>
    </lineage>
</organism>
<protein>
    <recommendedName>
        <fullName evidence="3">Glycosyl transferase group 1</fullName>
    </recommendedName>
</protein>
<dbReference type="Proteomes" id="UP000008461">
    <property type="component" value="Chromosome"/>
</dbReference>
<evidence type="ECO:0000313" key="2">
    <source>
        <dbReference type="Proteomes" id="UP000008461"/>
    </source>
</evidence>
<dbReference type="eggNOG" id="ENOG502Z8EB">
    <property type="taxonomic scope" value="Bacteria"/>
</dbReference>
<accession>F4L1M1</accession>
<reference evidence="1 2" key="1">
    <citation type="journal article" date="2011" name="Stand. Genomic Sci.">
        <title>Complete genome sequence of Haliscomenobacter hydrossis type strain (O).</title>
        <authorList>
            <consortium name="US DOE Joint Genome Institute (JGI-PGF)"/>
            <person name="Daligault H."/>
            <person name="Lapidus A."/>
            <person name="Zeytun A."/>
            <person name="Nolan M."/>
            <person name="Lucas S."/>
            <person name="Del Rio T.G."/>
            <person name="Tice H."/>
            <person name="Cheng J.F."/>
            <person name="Tapia R."/>
            <person name="Han C."/>
            <person name="Goodwin L."/>
            <person name="Pitluck S."/>
            <person name="Liolios K."/>
            <person name="Pagani I."/>
            <person name="Ivanova N."/>
            <person name="Huntemann M."/>
            <person name="Mavromatis K."/>
            <person name="Mikhailova N."/>
            <person name="Pati A."/>
            <person name="Chen A."/>
            <person name="Palaniappan K."/>
            <person name="Land M."/>
            <person name="Hauser L."/>
            <person name="Brambilla E.M."/>
            <person name="Rohde M."/>
            <person name="Verbarg S."/>
            <person name="Goker M."/>
            <person name="Bristow J."/>
            <person name="Eisen J.A."/>
            <person name="Markowitz V."/>
            <person name="Hugenholtz P."/>
            <person name="Kyrpides N.C."/>
            <person name="Klenk H.P."/>
            <person name="Woyke T."/>
        </authorList>
    </citation>
    <scope>NUCLEOTIDE SEQUENCE [LARGE SCALE GENOMIC DNA]</scope>
    <source>
        <strain evidence="2">ATCC 27775 / DSM 1100 / LMG 10767 / O</strain>
    </source>
</reference>
<dbReference type="OrthoDB" id="4291430at2"/>
<dbReference type="AlphaFoldDB" id="F4L1M1"/>
<sequence length="382" mass="43458">MKTIALVELQEHQEVLFGLIDLLLEHQLDIKVFAPAQMQAELPLDWVKSEKLSWFSKSPGGSIPSFITRYKAQIDRCDLVVFTTLVSDFAFFARQSFHGKTLLLIHKGHFFFAPHQHVQLRSFKDGLRWLRSTLRRDNFWRKKMLHNLDACAFLDAAIQTNLQPLVPDGLSVLPALRFTYYTQDAPVANIPLRLVVPGTVSASTRDFDLLFAALAQVDAHLVSPITLIFLGNAGTSSARPLFKLMAKHQLQKINIQTFSYVLSHVEYTSHLQSADFLLLPLREEIRFGIVWERYGKTTISGGINDMLHFGKAMLLPAFYPLHPALDALTQRYSNADELADFLQEWVHQRIYLDRVNQAQNGLLVFSKEQVAAQLMKVLSSVK</sequence>